<feature type="domain" description="DUF7882" evidence="1">
    <location>
        <begin position="1"/>
        <end position="92"/>
    </location>
</feature>
<evidence type="ECO:0000313" key="2">
    <source>
        <dbReference type="EMBL" id="KJL44866.1"/>
    </source>
</evidence>
<dbReference type="InterPro" id="IPR057204">
    <property type="entry name" value="DUF7882"/>
</dbReference>
<dbReference type="Pfam" id="PF25355">
    <property type="entry name" value="DUF7882"/>
    <property type="match status" value="1"/>
</dbReference>
<keyword evidence="3" id="KW-1185">Reference proteome</keyword>
<dbReference type="Proteomes" id="UP000034098">
    <property type="component" value="Unassembled WGS sequence"/>
</dbReference>
<sequence>MAELAYGAEGTPIYIPEHLLAHVKVVVTTKLRRHESFMMSWRHTDGSGRSSVWLEQSIPLRFTFESVDEPRIDPALLSRLAAGANSNAGLILELDEIHPLGPPATASPALEKSVA</sequence>
<organism evidence="2 3">
    <name type="scientific">Microbacterium trichothecenolyticum</name>
    <name type="common">Aureobacterium trichothecenolyticum</name>
    <dbReference type="NCBI Taxonomy" id="69370"/>
    <lineage>
        <taxon>Bacteria</taxon>
        <taxon>Bacillati</taxon>
        <taxon>Actinomycetota</taxon>
        <taxon>Actinomycetes</taxon>
        <taxon>Micrococcales</taxon>
        <taxon>Microbacteriaceae</taxon>
        <taxon>Microbacterium</taxon>
    </lineage>
</organism>
<gene>
    <name evidence="2" type="ORF">RS82_00589</name>
</gene>
<comment type="caution">
    <text evidence="2">The sequence shown here is derived from an EMBL/GenBank/DDBJ whole genome shotgun (WGS) entry which is preliminary data.</text>
</comment>
<dbReference type="OrthoDB" id="5123855at2"/>
<name>A0A0M2HKG0_MICTR</name>
<evidence type="ECO:0000313" key="3">
    <source>
        <dbReference type="Proteomes" id="UP000034098"/>
    </source>
</evidence>
<dbReference type="RefSeq" id="WP_045296780.1">
    <property type="nucleotide sequence ID" value="NZ_JYJA01000023.1"/>
</dbReference>
<proteinExistence type="predicted"/>
<evidence type="ECO:0000259" key="1">
    <source>
        <dbReference type="Pfam" id="PF25355"/>
    </source>
</evidence>
<accession>A0A0M2HKG0</accession>
<protein>
    <recommendedName>
        <fullName evidence="1">DUF7882 domain-containing protein</fullName>
    </recommendedName>
</protein>
<dbReference type="AlphaFoldDB" id="A0A0M2HKG0"/>
<dbReference type="EMBL" id="JYJA01000023">
    <property type="protein sequence ID" value="KJL44866.1"/>
    <property type="molecule type" value="Genomic_DNA"/>
</dbReference>
<reference evidence="2 3" key="1">
    <citation type="submission" date="2015-02" db="EMBL/GenBank/DDBJ databases">
        <title>Draft genome sequences of ten Microbacterium spp. with emphasis on heavy metal contaminated environments.</title>
        <authorList>
            <person name="Corretto E."/>
        </authorList>
    </citation>
    <scope>NUCLEOTIDE SEQUENCE [LARGE SCALE GENOMIC DNA]</scope>
    <source>
        <strain evidence="2 3">DSM 8608</strain>
    </source>
</reference>
<dbReference type="PATRIC" id="fig|69370.6.peg.612"/>